<proteinExistence type="predicted"/>
<dbReference type="Proteomes" id="UP000001542">
    <property type="component" value="Unassembled WGS sequence"/>
</dbReference>
<reference evidence="2" key="2">
    <citation type="journal article" date="2007" name="Science">
        <title>Draft genome sequence of the sexually transmitted pathogen Trichomonas vaginalis.</title>
        <authorList>
            <person name="Carlton J.M."/>
            <person name="Hirt R.P."/>
            <person name="Silva J.C."/>
            <person name="Delcher A.L."/>
            <person name="Schatz M."/>
            <person name="Zhao Q."/>
            <person name="Wortman J.R."/>
            <person name="Bidwell S.L."/>
            <person name="Alsmark U.C.M."/>
            <person name="Besteiro S."/>
            <person name="Sicheritz-Ponten T."/>
            <person name="Noel C.J."/>
            <person name="Dacks J.B."/>
            <person name="Foster P.G."/>
            <person name="Simillion C."/>
            <person name="Van de Peer Y."/>
            <person name="Miranda-Saavedra D."/>
            <person name="Barton G.J."/>
            <person name="Westrop G.D."/>
            <person name="Mueller S."/>
            <person name="Dessi D."/>
            <person name="Fiori P.L."/>
            <person name="Ren Q."/>
            <person name="Paulsen I."/>
            <person name="Zhang H."/>
            <person name="Bastida-Corcuera F.D."/>
            <person name="Simoes-Barbosa A."/>
            <person name="Brown M.T."/>
            <person name="Hayes R.D."/>
            <person name="Mukherjee M."/>
            <person name="Okumura C.Y."/>
            <person name="Schneider R."/>
            <person name="Smith A.J."/>
            <person name="Vanacova S."/>
            <person name="Villalvazo M."/>
            <person name="Haas B.J."/>
            <person name="Pertea M."/>
            <person name="Feldblyum T.V."/>
            <person name="Utterback T.R."/>
            <person name="Shu C.L."/>
            <person name="Osoegawa K."/>
            <person name="de Jong P.J."/>
            <person name="Hrdy I."/>
            <person name="Horvathova L."/>
            <person name="Zubacova Z."/>
            <person name="Dolezal P."/>
            <person name="Malik S.B."/>
            <person name="Logsdon J.M. Jr."/>
            <person name="Henze K."/>
            <person name="Gupta A."/>
            <person name="Wang C.C."/>
            <person name="Dunne R.L."/>
            <person name="Upcroft J.A."/>
            <person name="Upcroft P."/>
            <person name="White O."/>
            <person name="Salzberg S.L."/>
            <person name="Tang P."/>
            <person name="Chiu C.-H."/>
            <person name="Lee Y.-S."/>
            <person name="Embley T.M."/>
            <person name="Coombs G.H."/>
            <person name="Mottram J.C."/>
            <person name="Tachezy J."/>
            <person name="Fraser-Liggett C.M."/>
            <person name="Johnson P.J."/>
        </authorList>
    </citation>
    <scope>NUCLEOTIDE SEQUENCE [LARGE SCALE GENOMIC DNA]</scope>
    <source>
        <strain evidence="2">G3</strain>
    </source>
</reference>
<reference evidence="2" key="1">
    <citation type="submission" date="2006-10" db="EMBL/GenBank/DDBJ databases">
        <authorList>
            <person name="Amadeo P."/>
            <person name="Zhao Q."/>
            <person name="Wortman J."/>
            <person name="Fraser-Liggett C."/>
            <person name="Carlton J."/>
        </authorList>
    </citation>
    <scope>NUCLEOTIDE SEQUENCE</scope>
    <source>
        <strain evidence="2">G3</strain>
    </source>
</reference>
<organism evidence="2 3">
    <name type="scientific">Trichomonas vaginalis (strain ATCC PRA-98 / G3)</name>
    <dbReference type="NCBI Taxonomy" id="412133"/>
    <lineage>
        <taxon>Eukaryota</taxon>
        <taxon>Metamonada</taxon>
        <taxon>Parabasalia</taxon>
        <taxon>Trichomonadida</taxon>
        <taxon>Trichomonadidae</taxon>
        <taxon>Trichomonas</taxon>
    </lineage>
</organism>
<dbReference type="VEuPathDB" id="TrichDB:TVAG_228500"/>
<dbReference type="SUPFAM" id="SSF53335">
    <property type="entry name" value="S-adenosyl-L-methionine-dependent methyltransferases"/>
    <property type="match status" value="1"/>
</dbReference>
<dbReference type="InterPro" id="IPR029063">
    <property type="entry name" value="SAM-dependent_MTases_sf"/>
</dbReference>
<keyword evidence="3" id="KW-1185">Reference proteome</keyword>
<feature type="domain" description="Methyltransferase" evidence="1">
    <location>
        <begin position="62"/>
        <end position="160"/>
    </location>
</feature>
<dbReference type="EMBL" id="DS113206">
    <property type="protein sequence ID" value="EAY19587.1"/>
    <property type="molecule type" value="Genomic_DNA"/>
</dbReference>
<dbReference type="InterPro" id="IPR041698">
    <property type="entry name" value="Methyltransf_25"/>
</dbReference>
<dbReference type="VEuPathDB" id="TrichDB:TVAGG3_0484050"/>
<dbReference type="eggNOG" id="ENOG502SGYU">
    <property type="taxonomic scope" value="Eukaryota"/>
</dbReference>
<dbReference type="SMR" id="A2DJ12"/>
<evidence type="ECO:0000259" key="1">
    <source>
        <dbReference type="Pfam" id="PF13649"/>
    </source>
</evidence>
<accession>A2DJ12</accession>
<evidence type="ECO:0000313" key="3">
    <source>
        <dbReference type="Proteomes" id="UP000001542"/>
    </source>
</evidence>
<evidence type="ECO:0000313" key="2">
    <source>
        <dbReference type="EMBL" id="EAY19587.1"/>
    </source>
</evidence>
<dbReference type="AlphaFoldDB" id="A2DJ12"/>
<name>A2DJ12_TRIV3</name>
<dbReference type="Pfam" id="PF13649">
    <property type="entry name" value="Methyltransf_25"/>
    <property type="match status" value="1"/>
</dbReference>
<dbReference type="OrthoDB" id="10255037at2759"/>
<dbReference type="Gene3D" id="3.40.50.150">
    <property type="entry name" value="Vaccinia Virus protein VP39"/>
    <property type="match status" value="1"/>
</dbReference>
<gene>
    <name evidence="2" type="ORF">TVAG_228500</name>
</gene>
<dbReference type="OMA" id="GESATHW"/>
<dbReference type="InParanoid" id="A2DJ12"/>
<dbReference type="RefSeq" id="XP_001580573.1">
    <property type="nucleotide sequence ID" value="XM_001580523.1"/>
</dbReference>
<protein>
    <recommendedName>
        <fullName evidence="1">Methyltransferase domain-containing protein</fullName>
    </recommendedName>
</protein>
<dbReference type="KEGG" id="tva:5465115"/>
<sequence>MQSKFGIQASTLDLEKIPDHDIPAPAPDGRITTLNQMGYATQGILGITKKFVDYAATCKYPVLDGGAAYGAASIAAIKAGATVIANEIDQKHLDIIAKSPQLTKEDREKLYLRLGVIPYDFDFPENSIGAIHMSRVFHFFHPKDVEETFKRAAKWLVPGGRFFILTASPFHFANRDFSDTYNANYAKGEKWPGEIFDFKFHAGGNEPEKTTGSYLHVMDPRVLFRVASENGFIVKEIGLQEGEFDVDYTVAIFINGKNNYNPTHAQ</sequence>
<dbReference type="CDD" id="cd02440">
    <property type="entry name" value="AdoMet_MTases"/>
    <property type="match status" value="1"/>
</dbReference>